<sequence>MKLLHFTAMLSPTTPIICGWVLFNVFQDWQGVVNNALSDIKFISKAAARASESGWCKKYAWFARDVRDTVSDRGTPNELRGYGQFCVLKYAQRSASNKHRNADTWALFALTAYYGIDKFQKTPNLIGWHRYDESKRDDGHDELRRDD</sequence>
<organism evidence="1 2">
    <name type="scientific">Curvularia clavata</name>
    <dbReference type="NCBI Taxonomy" id="95742"/>
    <lineage>
        <taxon>Eukaryota</taxon>
        <taxon>Fungi</taxon>
        <taxon>Dikarya</taxon>
        <taxon>Ascomycota</taxon>
        <taxon>Pezizomycotina</taxon>
        <taxon>Dothideomycetes</taxon>
        <taxon>Pleosporomycetidae</taxon>
        <taxon>Pleosporales</taxon>
        <taxon>Pleosporineae</taxon>
        <taxon>Pleosporaceae</taxon>
        <taxon>Curvularia</taxon>
    </lineage>
</organism>
<evidence type="ECO:0000313" key="2">
    <source>
        <dbReference type="Proteomes" id="UP001056012"/>
    </source>
</evidence>
<keyword evidence="2" id="KW-1185">Reference proteome</keyword>
<dbReference type="Proteomes" id="UP001056012">
    <property type="component" value="Chromosome 3"/>
</dbReference>
<evidence type="ECO:0000313" key="1">
    <source>
        <dbReference type="EMBL" id="USP77379.1"/>
    </source>
</evidence>
<name>A0A9Q9DT45_CURCL</name>
<reference evidence="1" key="1">
    <citation type="submission" date="2021-12" db="EMBL/GenBank/DDBJ databases">
        <title>Curvularia clavata genome.</title>
        <authorList>
            <person name="Cao Y."/>
        </authorList>
    </citation>
    <scope>NUCLEOTIDE SEQUENCE</scope>
    <source>
        <strain evidence="1">Yc1106</strain>
    </source>
</reference>
<protein>
    <submittedName>
        <fullName evidence="1">Zincin</fullName>
    </submittedName>
</protein>
<proteinExistence type="predicted"/>
<dbReference type="OrthoDB" id="3776587at2759"/>
<dbReference type="EMBL" id="CP089276">
    <property type="protein sequence ID" value="USP77379.1"/>
    <property type="molecule type" value="Genomic_DNA"/>
</dbReference>
<dbReference type="VEuPathDB" id="FungiDB:yc1106_04653"/>
<accession>A0A9Q9DT45</accession>
<dbReference type="AlphaFoldDB" id="A0A9Q9DT45"/>
<gene>
    <name evidence="1" type="ORF">yc1106_04653</name>
</gene>